<dbReference type="InterPro" id="IPR002048">
    <property type="entry name" value="EF_hand_dom"/>
</dbReference>
<keyword evidence="3" id="KW-0106">Calcium</keyword>
<dbReference type="EMBL" id="JABTTQ020000004">
    <property type="protein sequence ID" value="KAK6158409.1"/>
    <property type="molecule type" value="Genomic_DNA"/>
</dbReference>
<evidence type="ECO:0000256" key="2">
    <source>
        <dbReference type="ARBA" id="ARBA00023774"/>
    </source>
</evidence>
<keyword evidence="3" id="KW-0472">Membrane</keyword>
<evidence type="ECO:0000313" key="5">
    <source>
        <dbReference type="EMBL" id="KAK6158409.1"/>
    </source>
</evidence>
<feature type="domain" description="EF-hand" evidence="4">
    <location>
        <begin position="108"/>
        <end position="143"/>
    </location>
</feature>
<feature type="domain" description="EF-hand" evidence="4">
    <location>
        <begin position="152"/>
        <end position="187"/>
    </location>
</feature>
<dbReference type="PROSITE" id="PS50222">
    <property type="entry name" value="EF_HAND_2"/>
    <property type="match status" value="3"/>
</dbReference>
<dbReference type="PANTHER" id="PTHR23056:SF146">
    <property type="entry name" value="CALCINEURIN B-LIKE PROTEIN"/>
    <property type="match status" value="1"/>
</dbReference>
<gene>
    <name evidence="5" type="ORF">DH2020_005723</name>
</gene>
<dbReference type="Pfam" id="PF13202">
    <property type="entry name" value="EF-hand_5"/>
    <property type="match status" value="1"/>
</dbReference>
<sequence>MRSIANCFCLSKANKAPGFEEHAILASETNFNVNEVEALYILFEQLSSSIVDDGQIHKEEFLLALFNCSSKKNILAERLFELFDLKRNGVIEFGEFVRSLNIFHPDAPEADKIAFAFRLYDLRHTGYIEREELKEMVLATLHESELSLSNDDIEAIVDKTLQEADLKGDGKIDPEEWKELVAKYPSLIKNMTLPYLREITLAFPSFVMETEVPDSDLKSNHIGVSNIMLRRGDSS</sequence>
<dbReference type="Proteomes" id="UP001318860">
    <property type="component" value="Unassembled WGS sequence"/>
</dbReference>
<feature type="domain" description="EF-hand" evidence="4">
    <location>
        <begin position="71"/>
        <end position="106"/>
    </location>
</feature>
<dbReference type="Pfam" id="PF13499">
    <property type="entry name" value="EF-hand_7"/>
    <property type="match status" value="1"/>
</dbReference>
<keyword evidence="3" id="KW-0479">Metal-binding</keyword>
<dbReference type="InterPro" id="IPR045198">
    <property type="entry name" value="CNBL1-10"/>
</dbReference>
<proteinExistence type="inferred from homology"/>
<comment type="caution">
    <text evidence="5">The sequence shown here is derived from an EMBL/GenBank/DDBJ whole genome shotgun (WGS) entry which is preliminary data.</text>
</comment>
<comment type="subcellular location">
    <subcellularLocation>
        <location evidence="3">Membrane</location>
    </subcellularLocation>
</comment>
<dbReference type="InterPro" id="IPR011992">
    <property type="entry name" value="EF-hand-dom_pair"/>
</dbReference>
<evidence type="ECO:0000313" key="6">
    <source>
        <dbReference type="Proteomes" id="UP001318860"/>
    </source>
</evidence>
<keyword evidence="6" id="KW-1185">Reference proteome</keyword>
<evidence type="ECO:0000256" key="1">
    <source>
        <dbReference type="ARBA" id="ARBA00022737"/>
    </source>
</evidence>
<organism evidence="5 6">
    <name type="scientific">Rehmannia glutinosa</name>
    <name type="common">Chinese foxglove</name>
    <dbReference type="NCBI Taxonomy" id="99300"/>
    <lineage>
        <taxon>Eukaryota</taxon>
        <taxon>Viridiplantae</taxon>
        <taxon>Streptophyta</taxon>
        <taxon>Embryophyta</taxon>
        <taxon>Tracheophyta</taxon>
        <taxon>Spermatophyta</taxon>
        <taxon>Magnoliopsida</taxon>
        <taxon>eudicotyledons</taxon>
        <taxon>Gunneridae</taxon>
        <taxon>Pentapetalae</taxon>
        <taxon>asterids</taxon>
        <taxon>lamiids</taxon>
        <taxon>Lamiales</taxon>
        <taxon>Orobanchaceae</taxon>
        <taxon>Rehmannieae</taxon>
        <taxon>Rehmannia</taxon>
    </lineage>
</organism>
<protein>
    <recommendedName>
        <fullName evidence="3">Calcineurin B-like protein</fullName>
    </recommendedName>
</protein>
<dbReference type="PRINTS" id="PR00450">
    <property type="entry name" value="RECOVERIN"/>
</dbReference>
<name>A0ABR0XH25_REHGL</name>
<comment type="function">
    <text evidence="3">Acts as a calcium sensor. CBL proteins interact with CIPK serine-threonine protein kinases. Binding of a CBL protein to the regulatory NAF domain of a CIPK protein lead to the activation of the kinase in a calcium-dependent manner.</text>
</comment>
<evidence type="ECO:0000256" key="3">
    <source>
        <dbReference type="RuleBase" id="RU369080"/>
    </source>
</evidence>
<dbReference type="SMART" id="SM00054">
    <property type="entry name" value="EFh"/>
    <property type="match status" value="3"/>
</dbReference>
<reference evidence="5 6" key="1">
    <citation type="journal article" date="2021" name="Comput. Struct. Biotechnol. J.">
        <title>De novo genome assembly of the potent medicinal plant Rehmannia glutinosa using nanopore technology.</title>
        <authorList>
            <person name="Ma L."/>
            <person name="Dong C."/>
            <person name="Song C."/>
            <person name="Wang X."/>
            <person name="Zheng X."/>
            <person name="Niu Y."/>
            <person name="Chen S."/>
            <person name="Feng W."/>
        </authorList>
    </citation>
    <scope>NUCLEOTIDE SEQUENCE [LARGE SCALE GENOMIC DNA]</scope>
    <source>
        <strain evidence="5">DH-2019</strain>
    </source>
</reference>
<accession>A0ABR0XH25</accession>
<dbReference type="CDD" id="cd00051">
    <property type="entry name" value="EFh"/>
    <property type="match status" value="1"/>
</dbReference>
<evidence type="ECO:0000259" key="4">
    <source>
        <dbReference type="PROSITE" id="PS50222"/>
    </source>
</evidence>
<comment type="similarity">
    <text evidence="2 3">Belongs to the calcineurin regulatory subunit family.</text>
</comment>
<dbReference type="SUPFAM" id="SSF47473">
    <property type="entry name" value="EF-hand"/>
    <property type="match status" value="1"/>
</dbReference>
<dbReference type="Gene3D" id="1.10.238.10">
    <property type="entry name" value="EF-hand"/>
    <property type="match status" value="1"/>
</dbReference>
<keyword evidence="1 3" id="KW-0677">Repeat</keyword>
<comment type="subunit">
    <text evidence="3">Homodimer. Interacts with CIPK.</text>
</comment>
<dbReference type="PANTHER" id="PTHR23056">
    <property type="entry name" value="CALCINEURIN B"/>
    <property type="match status" value="1"/>
</dbReference>